<dbReference type="RefSeq" id="WP_211246198.1">
    <property type="nucleotide sequence ID" value="NZ_SWAU01000274.1"/>
</dbReference>
<organism evidence="1 2">
    <name type="scientific">Cereibacter changlensis</name>
    <dbReference type="NCBI Taxonomy" id="402884"/>
    <lineage>
        <taxon>Bacteria</taxon>
        <taxon>Pseudomonadati</taxon>
        <taxon>Pseudomonadota</taxon>
        <taxon>Alphaproteobacteria</taxon>
        <taxon>Rhodobacterales</taxon>
        <taxon>Paracoccaceae</taxon>
        <taxon>Cereibacter</taxon>
    </lineage>
</organism>
<name>A0A4U0YVM7_9RHOB</name>
<reference evidence="1 2" key="1">
    <citation type="submission" date="2019-04" db="EMBL/GenBank/DDBJ databases">
        <title>Crypto-aerobic microbial life in anoxic (sulfidic) marine sediments.</title>
        <authorList>
            <person name="Bhattacharya S."/>
            <person name="Roy C."/>
            <person name="Mondal N."/>
            <person name="Sarkar J."/>
            <person name="Mandal S."/>
            <person name="Rameez M.J."/>
            <person name="Ghosh W."/>
        </authorList>
    </citation>
    <scope>NUCLEOTIDE SEQUENCE [LARGE SCALE GENOMIC DNA]</scope>
    <source>
        <strain evidence="1 2">SBBC</strain>
    </source>
</reference>
<sequence length="67" mass="7581">GLLALVHAALIAYPRCFDPVSRHPCPPEVILDRLARGPIPHPGLPNRVLARLQAGFAPLWRQERWRQ</sequence>
<evidence type="ECO:0000313" key="2">
    <source>
        <dbReference type="Proteomes" id="UP000306340"/>
    </source>
</evidence>
<feature type="non-terminal residue" evidence="1">
    <location>
        <position position="1"/>
    </location>
</feature>
<dbReference type="AlphaFoldDB" id="A0A4U0YVM7"/>
<evidence type="ECO:0000313" key="1">
    <source>
        <dbReference type="EMBL" id="TKA94829.1"/>
    </source>
</evidence>
<dbReference type="Proteomes" id="UP000306340">
    <property type="component" value="Unassembled WGS sequence"/>
</dbReference>
<protein>
    <submittedName>
        <fullName evidence="1">Capsular polysaccharide biosynthesis protein</fullName>
    </submittedName>
</protein>
<gene>
    <name evidence="1" type="ORF">FAZ78_20195</name>
</gene>
<accession>A0A4U0YVM7</accession>
<proteinExistence type="predicted"/>
<dbReference type="EMBL" id="SWAU01000274">
    <property type="protein sequence ID" value="TKA94829.1"/>
    <property type="molecule type" value="Genomic_DNA"/>
</dbReference>
<comment type="caution">
    <text evidence="1">The sequence shown here is derived from an EMBL/GenBank/DDBJ whole genome shotgun (WGS) entry which is preliminary data.</text>
</comment>